<keyword evidence="3" id="KW-1185">Reference proteome</keyword>
<keyword evidence="1" id="KW-1133">Transmembrane helix</keyword>
<dbReference type="EMBL" id="BMPU01000002">
    <property type="protein sequence ID" value="GGM51337.1"/>
    <property type="molecule type" value="Genomic_DNA"/>
</dbReference>
<evidence type="ECO:0000313" key="2">
    <source>
        <dbReference type="EMBL" id="GGM51337.1"/>
    </source>
</evidence>
<dbReference type="Proteomes" id="UP000653477">
    <property type="component" value="Unassembled WGS sequence"/>
</dbReference>
<sequence>MGRDPGIELNPGATHTPYTRQTHAAVSTNARRNTSAIVYPKPTLLTLMVIFTLTLLAFFISLSMQMMNQLFLGQSMGVAIAAVILPLVLSLILSLIACQQYGQSRWIVVPTTLLLTLALTLFLAASLYCC</sequence>
<keyword evidence="1" id="KW-0812">Transmembrane</keyword>
<feature type="transmembrane region" description="Helical" evidence="1">
    <location>
        <begin position="44"/>
        <end position="64"/>
    </location>
</feature>
<gene>
    <name evidence="2" type="ORF">GCM10007088_07410</name>
</gene>
<name>A0ABQ2H5Y7_9PORP</name>
<feature type="transmembrane region" description="Helical" evidence="1">
    <location>
        <begin position="108"/>
        <end position="129"/>
    </location>
</feature>
<keyword evidence="1" id="KW-0472">Membrane</keyword>
<proteinExistence type="predicted"/>
<comment type="caution">
    <text evidence="2">The sequence shown here is derived from an EMBL/GenBank/DDBJ whole genome shotgun (WGS) entry which is preliminary data.</text>
</comment>
<accession>A0ABQ2H5Y7</accession>
<protein>
    <submittedName>
        <fullName evidence="2">Uncharacterized protein</fullName>
    </submittedName>
</protein>
<dbReference type="RefSeq" id="WP_188807792.1">
    <property type="nucleotide sequence ID" value="NZ_BMPU01000002.1"/>
</dbReference>
<reference evidence="3" key="1">
    <citation type="journal article" date="2019" name="Int. J. Syst. Evol. Microbiol.">
        <title>The Global Catalogue of Microorganisms (GCM) 10K type strain sequencing project: providing services to taxonomists for standard genome sequencing and annotation.</title>
        <authorList>
            <consortium name="The Broad Institute Genomics Platform"/>
            <consortium name="The Broad Institute Genome Sequencing Center for Infectious Disease"/>
            <person name="Wu L."/>
            <person name="Ma J."/>
        </authorList>
    </citation>
    <scope>NUCLEOTIDE SEQUENCE [LARGE SCALE GENOMIC DNA]</scope>
    <source>
        <strain evidence="3">JCM 30531</strain>
    </source>
</reference>
<evidence type="ECO:0000256" key="1">
    <source>
        <dbReference type="SAM" id="Phobius"/>
    </source>
</evidence>
<evidence type="ECO:0000313" key="3">
    <source>
        <dbReference type="Proteomes" id="UP000653477"/>
    </source>
</evidence>
<feature type="transmembrane region" description="Helical" evidence="1">
    <location>
        <begin position="76"/>
        <end position="96"/>
    </location>
</feature>
<organism evidence="2 3">
    <name type="scientific">Porphyromonas pasteri</name>
    <dbReference type="NCBI Taxonomy" id="1583331"/>
    <lineage>
        <taxon>Bacteria</taxon>
        <taxon>Pseudomonadati</taxon>
        <taxon>Bacteroidota</taxon>
        <taxon>Bacteroidia</taxon>
        <taxon>Bacteroidales</taxon>
        <taxon>Porphyromonadaceae</taxon>
        <taxon>Porphyromonas</taxon>
    </lineage>
</organism>